<name>A0A5S3YLX7_9GAMM</name>
<dbReference type="EMBL" id="PNCM01000191">
    <property type="protein sequence ID" value="TMP76975.1"/>
    <property type="molecule type" value="Genomic_DNA"/>
</dbReference>
<reference evidence="3" key="2">
    <citation type="submission" date="2019-06" db="EMBL/GenBank/DDBJ databases">
        <title>Co-occurence of chitin degradation, pigmentation and bioactivity in marine Pseudoalteromonas.</title>
        <authorList>
            <person name="Sonnenschein E.C."/>
            <person name="Bech P.K."/>
        </authorList>
    </citation>
    <scope>NUCLEOTIDE SEQUENCE [LARGE SCALE GENOMIC DNA]</scope>
    <source>
        <strain evidence="3">S1189</strain>
    </source>
</reference>
<keyword evidence="1" id="KW-0472">Membrane</keyword>
<keyword evidence="1" id="KW-0812">Transmembrane</keyword>
<evidence type="ECO:0000313" key="2">
    <source>
        <dbReference type="EMBL" id="TMP76975.1"/>
    </source>
</evidence>
<evidence type="ECO:0000313" key="3">
    <source>
        <dbReference type="Proteomes" id="UP000307362"/>
    </source>
</evidence>
<comment type="caution">
    <text evidence="2">The sequence shown here is derived from an EMBL/GenBank/DDBJ whole genome shotgun (WGS) entry which is preliminary data.</text>
</comment>
<sequence length="109" mass="12158">IAEIIESNINAIRPQFAVNDSKDIKIEFLINAQSQAQLLQQALLLLIIISALVAFIPVFFMQGVYKKLNRNVSMTVANAVDSYITQNQVTDNIEFDFNDGKVAELGQDL</sequence>
<dbReference type="Proteomes" id="UP000307362">
    <property type="component" value="Unassembled WGS sequence"/>
</dbReference>
<dbReference type="AlphaFoldDB" id="A0A5S3YLX7"/>
<evidence type="ECO:0000256" key="1">
    <source>
        <dbReference type="SAM" id="Phobius"/>
    </source>
</evidence>
<accession>A0A5S3YLX7</accession>
<gene>
    <name evidence="2" type="ORF">CWB73_20980</name>
</gene>
<feature type="non-terminal residue" evidence="2">
    <location>
        <position position="1"/>
    </location>
</feature>
<keyword evidence="1" id="KW-1133">Transmembrane helix</keyword>
<protein>
    <submittedName>
        <fullName evidence="2">Diguanylate phosphodiesterase</fullName>
    </submittedName>
</protein>
<feature type="transmembrane region" description="Helical" evidence="1">
    <location>
        <begin position="38"/>
        <end position="60"/>
    </location>
</feature>
<reference evidence="2 3" key="1">
    <citation type="submission" date="2017-12" db="EMBL/GenBank/DDBJ databases">
        <authorList>
            <person name="Paulsen S."/>
            <person name="Gram L.K."/>
        </authorList>
    </citation>
    <scope>NUCLEOTIDE SEQUENCE [LARGE SCALE GENOMIC DNA]</scope>
    <source>
        <strain evidence="2 3">S1189</strain>
    </source>
</reference>
<proteinExistence type="predicted"/>
<feature type="non-terminal residue" evidence="2">
    <location>
        <position position="109"/>
    </location>
</feature>
<organism evidence="2 3">
    <name type="scientific">Pseudoalteromonas phenolica</name>
    <dbReference type="NCBI Taxonomy" id="161398"/>
    <lineage>
        <taxon>Bacteria</taxon>
        <taxon>Pseudomonadati</taxon>
        <taxon>Pseudomonadota</taxon>
        <taxon>Gammaproteobacteria</taxon>
        <taxon>Alteromonadales</taxon>
        <taxon>Pseudoalteromonadaceae</taxon>
        <taxon>Pseudoalteromonas</taxon>
    </lineage>
</organism>